<evidence type="ECO:0000256" key="5">
    <source>
        <dbReference type="ARBA" id="ARBA00022592"/>
    </source>
</evidence>
<feature type="transmembrane region" description="Helical" evidence="9">
    <location>
        <begin position="274"/>
        <end position="297"/>
    </location>
</feature>
<evidence type="ECO:0000256" key="7">
    <source>
        <dbReference type="ARBA" id="ARBA00022989"/>
    </source>
</evidence>
<feature type="transmembrane region" description="Helical" evidence="9">
    <location>
        <begin position="105"/>
        <end position="132"/>
    </location>
</feature>
<comment type="caution">
    <text evidence="12">The sequence shown here is derived from an EMBL/GenBank/DDBJ whole genome shotgun (WGS) entry which is preliminary data.</text>
</comment>
<keyword evidence="8 9" id="KW-0472">Membrane</keyword>
<evidence type="ECO:0000256" key="9">
    <source>
        <dbReference type="RuleBase" id="RU363032"/>
    </source>
</evidence>
<comment type="function">
    <text evidence="10">Part of the binding-protein-dependent transport system for phosphate; probably responsible for the translocation of the substrate across the membrane.</text>
</comment>
<dbReference type="RefSeq" id="WP_048094110.1">
    <property type="nucleotide sequence ID" value="NZ_JMIY01000010.1"/>
</dbReference>
<evidence type="ECO:0000313" key="12">
    <source>
        <dbReference type="EMBL" id="KCZ70280.1"/>
    </source>
</evidence>
<evidence type="ECO:0000256" key="10">
    <source>
        <dbReference type="RuleBase" id="RU363054"/>
    </source>
</evidence>
<feature type="transmembrane region" description="Helical" evidence="9">
    <location>
        <begin position="206"/>
        <end position="227"/>
    </location>
</feature>
<keyword evidence="6 9" id="KW-0812">Transmembrane</keyword>
<dbReference type="PANTHER" id="PTHR30425">
    <property type="entry name" value="PHOSPHATE TRANSPORT SYSTEM PERMEASE PROTEIN PST"/>
    <property type="match status" value="1"/>
</dbReference>
<dbReference type="GO" id="GO:0006817">
    <property type="term" value="P:phosphate ion transport"/>
    <property type="evidence" value="ECO:0007669"/>
    <property type="project" value="UniProtKB-KW"/>
</dbReference>
<evidence type="ECO:0000256" key="6">
    <source>
        <dbReference type="ARBA" id="ARBA00022692"/>
    </source>
</evidence>
<dbReference type="Gene3D" id="1.10.3720.10">
    <property type="entry name" value="MetI-like"/>
    <property type="match status" value="1"/>
</dbReference>
<dbReference type="InterPro" id="IPR011864">
    <property type="entry name" value="Phosphate_PstC"/>
</dbReference>
<comment type="similarity">
    <text evidence="2 10">Belongs to the binding-protein-dependent transport system permease family. CysTW subfamily.</text>
</comment>
<dbReference type="InterPro" id="IPR035906">
    <property type="entry name" value="MetI-like_sf"/>
</dbReference>
<dbReference type="GO" id="GO:0005886">
    <property type="term" value="C:plasma membrane"/>
    <property type="evidence" value="ECO:0007669"/>
    <property type="project" value="UniProtKB-SubCell"/>
</dbReference>
<dbReference type="OrthoDB" id="338493at2157"/>
<feature type="domain" description="ABC transmembrane type-1" evidence="11">
    <location>
        <begin position="68"/>
        <end position="292"/>
    </location>
</feature>
<dbReference type="Pfam" id="PF00528">
    <property type="entry name" value="BPD_transp_1"/>
    <property type="match status" value="1"/>
</dbReference>
<feature type="transmembrane region" description="Helical" evidence="9">
    <location>
        <begin position="152"/>
        <end position="174"/>
    </location>
</feature>
<organism evidence="12 13">
    <name type="scientific">Candidatus Methanoperedens nitratireducens</name>
    <dbReference type="NCBI Taxonomy" id="1392998"/>
    <lineage>
        <taxon>Archaea</taxon>
        <taxon>Methanobacteriati</taxon>
        <taxon>Methanobacteriota</taxon>
        <taxon>Stenosarchaea group</taxon>
        <taxon>Methanomicrobia</taxon>
        <taxon>Methanosarcinales</taxon>
        <taxon>ANME-2 cluster</taxon>
        <taxon>Candidatus Methanoperedentaceae</taxon>
        <taxon>Candidatus Methanoperedens</taxon>
    </lineage>
</organism>
<comment type="subcellular location">
    <subcellularLocation>
        <location evidence="1 9">Cell membrane</location>
        <topology evidence="1 9">Multi-pass membrane protein</topology>
    </subcellularLocation>
</comment>
<dbReference type="Proteomes" id="UP000027153">
    <property type="component" value="Unassembled WGS sequence"/>
</dbReference>
<keyword evidence="3 9" id="KW-0813">Transport</keyword>
<dbReference type="PANTHER" id="PTHR30425:SF1">
    <property type="entry name" value="PHOSPHATE TRANSPORT SYSTEM PERMEASE PROTEIN PSTC"/>
    <property type="match status" value="1"/>
</dbReference>
<keyword evidence="4 10" id="KW-1003">Cell membrane</keyword>
<keyword evidence="7 9" id="KW-1133">Transmembrane helix</keyword>
<dbReference type="PATRIC" id="fig|1392998.3.peg.3461"/>
<dbReference type="EMBL" id="JMIY01000010">
    <property type="protein sequence ID" value="KCZ70280.1"/>
    <property type="molecule type" value="Genomic_DNA"/>
</dbReference>
<dbReference type="InterPro" id="IPR000515">
    <property type="entry name" value="MetI-like"/>
</dbReference>
<evidence type="ECO:0000256" key="1">
    <source>
        <dbReference type="ARBA" id="ARBA00004651"/>
    </source>
</evidence>
<name>A0A062V4E0_9EURY</name>
<feature type="transmembrane region" description="Helical" evidence="9">
    <location>
        <begin position="12"/>
        <end position="35"/>
    </location>
</feature>
<dbReference type="InterPro" id="IPR051124">
    <property type="entry name" value="Phosphate_Transport_Permease"/>
</dbReference>
<evidence type="ECO:0000256" key="2">
    <source>
        <dbReference type="ARBA" id="ARBA00007069"/>
    </source>
</evidence>
<accession>A0A062V4E0</accession>
<dbReference type="NCBIfam" id="TIGR02138">
    <property type="entry name" value="phosphate_pstC"/>
    <property type="match status" value="1"/>
</dbReference>
<dbReference type="GO" id="GO:0005315">
    <property type="term" value="F:phosphate transmembrane transporter activity"/>
    <property type="evidence" value="ECO:0007669"/>
    <property type="project" value="InterPro"/>
</dbReference>
<evidence type="ECO:0000256" key="4">
    <source>
        <dbReference type="ARBA" id="ARBA00022475"/>
    </source>
</evidence>
<evidence type="ECO:0000256" key="3">
    <source>
        <dbReference type="ARBA" id="ARBA00022448"/>
    </source>
</evidence>
<dbReference type="PROSITE" id="PS50928">
    <property type="entry name" value="ABC_TM1"/>
    <property type="match status" value="1"/>
</dbReference>
<sequence length="307" mass="33356">MRVRQLKDLLAGRLMIAFAIFSSLLVFLIAIALYWRSKPILEAKSLSDLLLGSTWLPFQGEFGFYPFILGTLYVTILAMIFAVPLSILSAIYLAEYAHENLREKVLPLIDLLAGIPPVVYGVFGVLAIVPLVEYIAPVIGKLGIPFLRAESYSTGFSLLAGGIVLAIMVFPIIISISHEVFRAVPSEIRDASLSLGATKWQTIKHAVIRTALPGIAAAIILGFSRAFGETMAVLMVVGNVPSVPKSVFDPAYPMPALIANNYGEMMSIPLYDSALLLAALILMLVILLFTLAARLVLIRIERSMAHG</sequence>
<feature type="transmembrane region" description="Helical" evidence="9">
    <location>
        <begin position="64"/>
        <end position="93"/>
    </location>
</feature>
<dbReference type="CDD" id="cd06261">
    <property type="entry name" value="TM_PBP2"/>
    <property type="match status" value="1"/>
</dbReference>
<proteinExistence type="inferred from homology"/>
<keyword evidence="5 10" id="KW-0592">Phosphate transport</keyword>
<evidence type="ECO:0000259" key="11">
    <source>
        <dbReference type="PROSITE" id="PS50928"/>
    </source>
</evidence>
<protein>
    <recommendedName>
        <fullName evidence="10">Phosphate transport system permease protein</fullName>
    </recommendedName>
</protein>
<evidence type="ECO:0000256" key="8">
    <source>
        <dbReference type="ARBA" id="ARBA00023136"/>
    </source>
</evidence>
<keyword evidence="13" id="KW-1185">Reference proteome</keyword>
<reference evidence="12 13" key="1">
    <citation type="journal article" date="2013" name="Nature">
        <title>Anaerobic oxidation of methane coupled to nitrate reduction in a novel archaeal lineage.</title>
        <authorList>
            <person name="Haroon M.F."/>
            <person name="Hu S."/>
            <person name="Shi Y."/>
            <person name="Imelfort M."/>
            <person name="Keller J."/>
            <person name="Hugenholtz P."/>
            <person name="Yuan Z."/>
            <person name="Tyson G.W."/>
        </authorList>
    </citation>
    <scope>NUCLEOTIDE SEQUENCE [LARGE SCALE GENOMIC DNA]</scope>
    <source>
        <strain evidence="12 13">ANME-2d</strain>
    </source>
</reference>
<dbReference type="AlphaFoldDB" id="A0A062V4E0"/>
<evidence type="ECO:0000313" key="13">
    <source>
        <dbReference type="Proteomes" id="UP000027153"/>
    </source>
</evidence>
<gene>
    <name evidence="12" type="ORF">ANME2D_03470</name>
</gene>
<dbReference type="SUPFAM" id="SSF161098">
    <property type="entry name" value="MetI-like"/>
    <property type="match status" value="1"/>
</dbReference>